<dbReference type="RefSeq" id="WP_229525141.1">
    <property type="nucleotide sequence ID" value="NZ_JAFFQR010000087.1"/>
</dbReference>
<name>A0ABW4DGF3_9BACL</name>
<keyword evidence="4" id="KW-1185">Reference proteome</keyword>
<dbReference type="Pfam" id="PF03787">
    <property type="entry name" value="RAMPs"/>
    <property type="match status" value="1"/>
</dbReference>
<evidence type="ECO:0000256" key="1">
    <source>
        <dbReference type="ARBA" id="ARBA00023118"/>
    </source>
</evidence>
<comment type="caution">
    <text evidence="3">The sequence shown here is derived from an EMBL/GenBank/DDBJ whole genome shotgun (WGS) entry which is preliminary data.</text>
</comment>
<evidence type="ECO:0000313" key="3">
    <source>
        <dbReference type="EMBL" id="MFD1463674.1"/>
    </source>
</evidence>
<keyword evidence="1" id="KW-0051">Antiviral defense</keyword>
<protein>
    <submittedName>
        <fullName evidence="3">Type III-B CRISPR module RAMP protein Cmr6</fullName>
    </submittedName>
</protein>
<dbReference type="PANTHER" id="PTHR39965">
    <property type="entry name" value="CRISPR SYSTEM CMR SUBUNIT CMR6"/>
    <property type="match status" value="1"/>
</dbReference>
<proteinExistence type="predicted"/>
<sequence length="263" mass="29054">MNAHLAITKGDTSLQGKDLCLEQVVSKGDGKQVFYQKLIKAYEADWTTAKKSWYKHYHDRYYKKESYGETTSLHIQVRSQTPLVIGHGGNSVLETSLALHCIYGVPYLPGTALKGVASHYAHRQLGDQQPALKRTGSDYNILFGSQTSAGFIQFHDALPTPATVCKALKQDVLTAHHQDYNGIIVEPYRNDIEYKAPRDDDSPVPIPFLSASAHFGITLTCEGEKESAMKWLSLAKTILLGALREEGIGGKTNAGYGRLLEIE</sequence>
<organism evidence="3 4">
    <name type="scientific">Paenibacillus farraposensis</name>
    <dbReference type="NCBI Taxonomy" id="2807095"/>
    <lineage>
        <taxon>Bacteria</taxon>
        <taxon>Bacillati</taxon>
        <taxon>Bacillota</taxon>
        <taxon>Bacilli</taxon>
        <taxon>Bacillales</taxon>
        <taxon>Paenibacillaceae</taxon>
        <taxon>Paenibacillus</taxon>
    </lineage>
</organism>
<reference evidence="4" key="1">
    <citation type="journal article" date="2019" name="Int. J. Syst. Evol. Microbiol.">
        <title>The Global Catalogue of Microorganisms (GCM) 10K type strain sequencing project: providing services to taxonomists for standard genome sequencing and annotation.</title>
        <authorList>
            <consortium name="The Broad Institute Genomics Platform"/>
            <consortium name="The Broad Institute Genome Sequencing Center for Infectious Disease"/>
            <person name="Wu L."/>
            <person name="Ma J."/>
        </authorList>
    </citation>
    <scope>NUCLEOTIDE SEQUENCE [LARGE SCALE GENOMIC DNA]</scope>
    <source>
        <strain evidence="4">CCM 9147</strain>
    </source>
</reference>
<accession>A0ABW4DGF3</accession>
<dbReference type="PANTHER" id="PTHR39965:SF1">
    <property type="entry name" value="CRISPR SYSTEM CMR SUBUNIT CMR6"/>
    <property type="match status" value="1"/>
</dbReference>
<dbReference type="Proteomes" id="UP001597340">
    <property type="component" value="Unassembled WGS sequence"/>
</dbReference>
<dbReference type="InterPro" id="IPR005537">
    <property type="entry name" value="RAMP_III_fam"/>
</dbReference>
<feature type="domain" description="CRISPR type III-associated protein" evidence="2">
    <location>
        <begin position="80"/>
        <end position="259"/>
    </location>
</feature>
<dbReference type="InterPro" id="IPR010172">
    <property type="entry name" value="CRISPR-assoc_prot_TM1791"/>
</dbReference>
<gene>
    <name evidence="3" type="primary">cmr6</name>
    <name evidence="3" type="ORF">ACFQ5D_20450</name>
</gene>
<dbReference type="NCBIfam" id="TIGR01898">
    <property type="entry name" value="cas_TM1791_cmr6"/>
    <property type="match status" value="1"/>
</dbReference>
<evidence type="ECO:0000259" key="2">
    <source>
        <dbReference type="Pfam" id="PF03787"/>
    </source>
</evidence>
<evidence type="ECO:0000313" key="4">
    <source>
        <dbReference type="Proteomes" id="UP001597340"/>
    </source>
</evidence>
<dbReference type="EMBL" id="JBHTNZ010000039">
    <property type="protein sequence ID" value="MFD1463674.1"/>
    <property type="molecule type" value="Genomic_DNA"/>
</dbReference>